<dbReference type="Proteomes" id="UP001231941">
    <property type="component" value="Unassembled WGS sequence"/>
</dbReference>
<proteinExistence type="predicted"/>
<evidence type="ECO:0000313" key="1">
    <source>
        <dbReference type="EMBL" id="MDP5273942.1"/>
    </source>
</evidence>
<accession>A0ABT9IXA1</accession>
<dbReference type="PROSITE" id="PS51257">
    <property type="entry name" value="PROKAR_LIPOPROTEIN"/>
    <property type="match status" value="1"/>
</dbReference>
<comment type="caution">
    <text evidence="1">The sequence shown here is derived from an EMBL/GenBank/DDBJ whole genome shotgun (WGS) entry which is preliminary data.</text>
</comment>
<keyword evidence="2" id="KW-1185">Reference proteome</keyword>
<dbReference type="RefSeq" id="WP_305991237.1">
    <property type="nucleotide sequence ID" value="NZ_JAVAMP010000002.1"/>
</dbReference>
<dbReference type="EMBL" id="JAVAMP010000002">
    <property type="protein sequence ID" value="MDP5273942.1"/>
    <property type="molecule type" value="Genomic_DNA"/>
</dbReference>
<reference evidence="1 2" key="1">
    <citation type="submission" date="2023-08" db="EMBL/GenBank/DDBJ databases">
        <authorList>
            <person name="Park J.-S."/>
        </authorList>
    </citation>
    <scope>NUCLEOTIDE SEQUENCE [LARGE SCALE GENOMIC DNA]</scope>
    <source>
        <strain evidence="1 2">2205SS18-9</strain>
    </source>
</reference>
<sequence length="200" mass="22635">MKQPLLKTLCAVALGSLILYGCSSEEAVQEISVVEEQDTLTAVEETLEVESIQAEELESPEVSIEIEQNEEEPPEETSNTTFENDIDTIQSSLQIGLSKEDITEMLGEQYSEFVSPLDDIIMWKYDLLTSSDYIYDAESQSDAIDFEGFMNGTIGAQLFVEWSYDEFTNHYVMYYVCGDEGEICEFRVWDDGSITKSQIN</sequence>
<evidence type="ECO:0000313" key="2">
    <source>
        <dbReference type="Proteomes" id="UP001231941"/>
    </source>
</evidence>
<name>A0ABT9IXA1_9BACL</name>
<organism evidence="1 2">
    <name type="scientific">Chengkuizengella axinellae</name>
    <dbReference type="NCBI Taxonomy" id="3064388"/>
    <lineage>
        <taxon>Bacteria</taxon>
        <taxon>Bacillati</taxon>
        <taxon>Bacillota</taxon>
        <taxon>Bacilli</taxon>
        <taxon>Bacillales</taxon>
        <taxon>Paenibacillaceae</taxon>
        <taxon>Chengkuizengella</taxon>
    </lineage>
</organism>
<evidence type="ECO:0008006" key="3">
    <source>
        <dbReference type="Google" id="ProtNLM"/>
    </source>
</evidence>
<protein>
    <recommendedName>
        <fullName evidence="3">DUF4309 domain-containing protein</fullName>
    </recommendedName>
</protein>
<gene>
    <name evidence="1" type="ORF">Q5Y73_07485</name>
</gene>